<dbReference type="AlphaFoldDB" id="A0AB72UH14"/>
<proteinExistence type="predicted"/>
<protein>
    <submittedName>
        <fullName evidence="1">Uncharacterized protein</fullName>
    </submittedName>
</protein>
<evidence type="ECO:0000313" key="2">
    <source>
        <dbReference type="Proteomes" id="UP000007127"/>
    </source>
</evidence>
<sequence>MKINPFCYLMALEPFPFGLKRFAGGILLSRKEGIAERSGATVKIPDAAGQKNVPARRVRVWRTKSLQSQRKRLYPITRTRAAIKPPA</sequence>
<dbReference type="Proteomes" id="UP000007127">
    <property type="component" value="Chromosome"/>
</dbReference>
<name>A0AB72UH14_9PROT</name>
<reference evidence="1 2" key="1">
    <citation type="journal article" date="2012" name="J. Bacteriol.">
        <title>Genome sequence of Thalassospira xiamenensis type strain M-5.</title>
        <authorList>
            <person name="Lai Q."/>
            <person name="Shao Z."/>
        </authorList>
    </citation>
    <scope>NUCLEOTIDE SEQUENCE [LARGE SCALE GENOMIC DNA]</scope>
    <source>
        <strain evidence="1 2">M-5</strain>
    </source>
</reference>
<dbReference type="KEGG" id="txi:TH3_17520"/>
<evidence type="ECO:0000313" key="1">
    <source>
        <dbReference type="EMBL" id="AJD53606.1"/>
    </source>
</evidence>
<organism evidence="1 2">
    <name type="scientific">Thalassospira xiamenensis M-5 = DSM 17429</name>
    <dbReference type="NCBI Taxonomy" id="1123366"/>
    <lineage>
        <taxon>Bacteria</taxon>
        <taxon>Pseudomonadati</taxon>
        <taxon>Pseudomonadota</taxon>
        <taxon>Alphaproteobacteria</taxon>
        <taxon>Rhodospirillales</taxon>
        <taxon>Thalassospiraceae</taxon>
        <taxon>Thalassospira</taxon>
    </lineage>
</organism>
<gene>
    <name evidence="1" type="ORF">TH3_17520</name>
</gene>
<accession>A0AB72UH14</accession>
<dbReference type="EMBL" id="CP004388">
    <property type="protein sequence ID" value="AJD53606.1"/>
    <property type="molecule type" value="Genomic_DNA"/>
</dbReference>